<feature type="domain" description="Gp28/Gp37-like" evidence="1">
    <location>
        <begin position="3"/>
        <end position="329"/>
    </location>
</feature>
<evidence type="ECO:0000313" key="2">
    <source>
        <dbReference type="EMBL" id="DAE22755.1"/>
    </source>
</evidence>
<dbReference type="EMBL" id="BK015739">
    <property type="protein sequence ID" value="DAE22755.1"/>
    <property type="molecule type" value="Genomic_DNA"/>
</dbReference>
<protein>
    <recommendedName>
        <fullName evidence="1">Gp28/Gp37-like domain-containing protein</fullName>
    </recommendedName>
</protein>
<dbReference type="InterPro" id="IPR029432">
    <property type="entry name" value="Gp28/Gp37-like_dom"/>
</dbReference>
<dbReference type="Pfam" id="PF14594">
    <property type="entry name" value="Sipho_Gp37"/>
    <property type="match status" value="1"/>
</dbReference>
<accession>A0A8S5QV69</accession>
<name>A0A8S5QV69_9CAUD</name>
<evidence type="ECO:0000259" key="1">
    <source>
        <dbReference type="Pfam" id="PF14594"/>
    </source>
</evidence>
<organism evidence="2">
    <name type="scientific">Siphoviridae sp. ct2hZ16</name>
    <dbReference type="NCBI Taxonomy" id="2826276"/>
    <lineage>
        <taxon>Viruses</taxon>
        <taxon>Duplodnaviria</taxon>
        <taxon>Heunggongvirae</taxon>
        <taxon>Uroviricota</taxon>
        <taxon>Caudoviricetes</taxon>
    </lineage>
</organism>
<reference evidence="2" key="1">
    <citation type="journal article" date="2021" name="Proc. Natl. Acad. Sci. U.S.A.">
        <title>A Catalog of Tens of Thousands of Viruses from Human Metagenomes Reveals Hidden Associations with Chronic Diseases.</title>
        <authorList>
            <person name="Tisza M.J."/>
            <person name="Buck C.B."/>
        </authorList>
    </citation>
    <scope>NUCLEOTIDE SEQUENCE</scope>
    <source>
        <strain evidence="2">Ct2hZ16</strain>
    </source>
</reference>
<sequence length="336" mass="37322">MRLELFTPDLANRHEITHAISCEFSYYYNDIGKFTVVLPIDDYNLSIAQQNSILYIVERNLAYEVVEVVLDCDANEITLNGYSLNNRLERRVVAEPATIVNAETDVYKAVSANLRGLAIQLADKKGLTETVDATSIYGESLLTAVRPVLSDSGLGQLAKFDYRTKAITWEIYKGKDRTTGLDAVSFVQERGTAPGLVVDKDQSIYKNVCYCTAKYKDGTKFVVQAGTADGNERRELWAEFSGDEQGDDESNAAFETRVRNYASLQLGSHRDRIGFETDIEGDELGTAYNVGDLVWCVSLRLGLKYKARITGATFAQDANNQSVKITIGEPTLTVLR</sequence>
<proteinExistence type="predicted"/>